<reference evidence="2 3" key="1">
    <citation type="journal article" date="2018" name="BMC Genomics">
        <title>The genome of Naegleria lovaniensis, the basis for a comparative approach to unravel pathogenicity factors of the human pathogenic amoeba N. fowleri.</title>
        <authorList>
            <person name="Liechti N."/>
            <person name="Schurch N."/>
            <person name="Bruggmann R."/>
            <person name="Wittwer M."/>
        </authorList>
    </citation>
    <scope>NUCLEOTIDE SEQUENCE [LARGE SCALE GENOMIC DNA]</scope>
    <source>
        <strain evidence="2 3">ATCC 30569</strain>
    </source>
</reference>
<proteinExistence type="predicted"/>
<feature type="region of interest" description="Disordered" evidence="1">
    <location>
        <begin position="216"/>
        <end position="259"/>
    </location>
</feature>
<keyword evidence="3" id="KW-1185">Reference proteome</keyword>
<name>A0AA88GJE6_NAELO</name>
<dbReference type="EMBL" id="PYSW02000025">
    <property type="protein sequence ID" value="KAG2382079.1"/>
    <property type="molecule type" value="Genomic_DNA"/>
</dbReference>
<dbReference type="AlphaFoldDB" id="A0AA88GJE6"/>
<protein>
    <submittedName>
        <fullName evidence="2">Uncharacterized protein</fullName>
    </submittedName>
</protein>
<evidence type="ECO:0000313" key="3">
    <source>
        <dbReference type="Proteomes" id="UP000816034"/>
    </source>
</evidence>
<dbReference type="GeneID" id="68098326"/>
<dbReference type="Proteomes" id="UP000816034">
    <property type="component" value="Unassembled WGS sequence"/>
</dbReference>
<dbReference type="RefSeq" id="XP_044547758.1">
    <property type="nucleotide sequence ID" value="XM_044695669.1"/>
</dbReference>
<evidence type="ECO:0000313" key="2">
    <source>
        <dbReference type="EMBL" id="KAG2382079.1"/>
    </source>
</evidence>
<feature type="compositionally biased region" description="Acidic residues" evidence="1">
    <location>
        <begin position="221"/>
        <end position="236"/>
    </location>
</feature>
<organism evidence="2 3">
    <name type="scientific">Naegleria lovaniensis</name>
    <name type="common">Amoeba</name>
    <dbReference type="NCBI Taxonomy" id="51637"/>
    <lineage>
        <taxon>Eukaryota</taxon>
        <taxon>Discoba</taxon>
        <taxon>Heterolobosea</taxon>
        <taxon>Tetramitia</taxon>
        <taxon>Eutetramitia</taxon>
        <taxon>Vahlkampfiidae</taxon>
        <taxon>Naegleria</taxon>
    </lineage>
</organism>
<evidence type="ECO:0000256" key="1">
    <source>
        <dbReference type="SAM" id="MobiDB-lite"/>
    </source>
</evidence>
<accession>A0AA88GJE6</accession>
<comment type="caution">
    <text evidence="2">The sequence shown here is derived from an EMBL/GenBank/DDBJ whole genome shotgun (WGS) entry which is preliminary data.</text>
</comment>
<gene>
    <name evidence="2" type="ORF">C9374_005871</name>
</gene>
<sequence>MKTRSRHTRKAIVGEKFNDDDEDILFSTSHEENNNEMILSDDDDFISEDSSTMNNNIIHIGKPTQFFEIPLVRFGQQLYIPLVYAKRFLNISTRTIYAMYGRFETLTSLTERVCLNGNEMKTLAELSKREGLDRSLHIKSNRNGISLFQIEKFVNKVVEQLHKGQPSQESDDDETLYSSEKPLSIPEDYSISSHAHLHDFILNLDNNTIETNNVTENAKDVEEDESVGEIQSEESNESYSTTTTSLDDDGDDGDTSHNISKATQSMVTLEEYDHKIIDTCPLHYDGVKNFQKLLVHLTKERSNCNVLVPLDY</sequence>